<protein>
    <recommendedName>
        <fullName evidence="11">Alpha-1,4 glucan phosphorylase</fullName>
        <ecNumber evidence="11">2.4.1.1</ecNumber>
    </recommendedName>
</protein>
<dbReference type="EC" id="2.4.1.1" evidence="11"/>
<evidence type="ECO:0000256" key="10">
    <source>
        <dbReference type="PIRSR" id="PIRSR000460-1"/>
    </source>
</evidence>
<dbReference type="OrthoDB" id="9760804at2"/>
<evidence type="ECO:0000256" key="11">
    <source>
        <dbReference type="RuleBase" id="RU000587"/>
    </source>
</evidence>
<dbReference type="InterPro" id="IPR000811">
    <property type="entry name" value="Glyco_trans_35"/>
</dbReference>
<accession>A0A1U7NIH4</accession>
<proteinExistence type="inferred from homology"/>
<dbReference type="PANTHER" id="PTHR11468">
    <property type="entry name" value="GLYCOGEN PHOSPHORYLASE"/>
    <property type="match status" value="1"/>
</dbReference>
<dbReference type="Proteomes" id="UP000186341">
    <property type="component" value="Unassembled WGS sequence"/>
</dbReference>
<dbReference type="FunFam" id="3.40.50.2000:FF:000003">
    <property type="entry name" value="Alpha-1,4 glucan phosphorylase"/>
    <property type="match status" value="1"/>
</dbReference>
<dbReference type="NCBIfam" id="TIGR02093">
    <property type="entry name" value="P_ylase"/>
    <property type="match status" value="1"/>
</dbReference>
<comment type="catalytic activity">
    <reaction evidence="1 11">
        <text>[(1-&gt;4)-alpha-D-glucosyl](n) + phosphate = [(1-&gt;4)-alpha-D-glucosyl](n-1) + alpha-D-glucose 1-phosphate</text>
        <dbReference type="Rhea" id="RHEA:41732"/>
        <dbReference type="Rhea" id="RHEA-COMP:9584"/>
        <dbReference type="Rhea" id="RHEA-COMP:9586"/>
        <dbReference type="ChEBI" id="CHEBI:15444"/>
        <dbReference type="ChEBI" id="CHEBI:43474"/>
        <dbReference type="ChEBI" id="CHEBI:58601"/>
        <dbReference type="EC" id="2.4.1.1"/>
    </reaction>
</comment>
<feature type="modified residue" description="N6-(pyridoxal phosphate)lysine" evidence="10">
    <location>
        <position position="649"/>
    </location>
</feature>
<dbReference type="GO" id="GO:0005737">
    <property type="term" value="C:cytoplasm"/>
    <property type="evidence" value="ECO:0007669"/>
    <property type="project" value="TreeGrafter"/>
</dbReference>
<dbReference type="GeneID" id="82201978"/>
<dbReference type="GO" id="GO:0008184">
    <property type="term" value="F:glycogen phosphorylase activity"/>
    <property type="evidence" value="ECO:0007669"/>
    <property type="project" value="InterPro"/>
</dbReference>
<keyword evidence="6 11" id="KW-0808">Transferase</keyword>
<gene>
    <name evidence="12" type="ORF">BO222_01840</name>
</gene>
<dbReference type="PIRSF" id="PIRSF000460">
    <property type="entry name" value="Pprylas_GlgP"/>
    <property type="match status" value="1"/>
</dbReference>
<evidence type="ECO:0000256" key="5">
    <source>
        <dbReference type="ARBA" id="ARBA00022676"/>
    </source>
</evidence>
<keyword evidence="5 11" id="KW-0328">Glycosyltransferase</keyword>
<evidence type="ECO:0000256" key="4">
    <source>
        <dbReference type="ARBA" id="ARBA00022533"/>
    </source>
</evidence>
<evidence type="ECO:0000256" key="6">
    <source>
        <dbReference type="ARBA" id="ARBA00022679"/>
    </source>
</evidence>
<comment type="cofactor">
    <cofactor evidence="2 11">
        <name>pyridoxal 5'-phosphate</name>
        <dbReference type="ChEBI" id="CHEBI:597326"/>
    </cofactor>
</comment>
<organism evidence="12 13">
    <name type="scientific">Ileibacterium valens</name>
    <dbReference type="NCBI Taxonomy" id="1862668"/>
    <lineage>
        <taxon>Bacteria</taxon>
        <taxon>Bacillati</taxon>
        <taxon>Bacillota</taxon>
        <taxon>Erysipelotrichia</taxon>
        <taxon>Erysipelotrichales</taxon>
        <taxon>Erysipelotrichaceae</taxon>
        <taxon>Ileibacterium</taxon>
    </lineage>
</organism>
<dbReference type="InterPro" id="IPR035090">
    <property type="entry name" value="Pyridoxal_P_attach_site"/>
</dbReference>
<dbReference type="RefSeq" id="WP_075817860.1">
    <property type="nucleotide sequence ID" value="NZ_CAPNHH010000016.1"/>
</dbReference>
<comment type="function">
    <text evidence="11">Allosteric enzyme that catalyzes the rate-limiting step in glycogen catabolism, the phosphorolytic cleavage of glycogen to produce glucose-1-phosphate, and plays a central role in maintaining cellular and organismal glucose homeostasis.</text>
</comment>
<evidence type="ECO:0000256" key="3">
    <source>
        <dbReference type="ARBA" id="ARBA00006047"/>
    </source>
</evidence>
<evidence type="ECO:0000313" key="13">
    <source>
        <dbReference type="Proteomes" id="UP000186341"/>
    </source>
</evidence>
<dbReference type="GO" id="GO:0005980">
    <property type="term" value="P:glycogen catabolic process"/>
    <property type="evidence" value="ECO:0007669"/>
    <property type="project" value="UniProtKB-ARBA"/>
</dbReference>
<comment type="caution">
    <text evidence="12">The sequence shown here is derived from an EMBL/GenBank/DDBJ whole genome shotgun (WGS) entry which is preliminary data.</text>
</comment>
<reference evidence="12 13" key="1">
    <citation type="submission" date="2016-11" db="EMBL/GenBank/DDBJ databases">
        <title>Description of two novel members of the family Erysipelotrichaceae: Ileibacterium lipovorans gen. nov., sp. nov. and Dubosiella newyorkensis, gen. nov., sp. nov.</title>
        <authorList>
            <person name="Cox L.M."/>
            <person name="Sohn J."/>
            <person name="Tyrrell K.L."/>
            <person name="Citron D.M."/>
            <person name="Lawson P.A."/>
            <person name="Patel N.B."/>
            <person name="Iizumi T."/>
            <person name="Perez-Perez G.I."/>
            <person name="Goldstein E.J."/>
            <person name="Blaser M.J."/>
        </authorList>
    </citation>
    <scope>NUCLEOTIDE SEQUENCE [LARGE SCALE GENOMIC DNA]</scope>
    <source>
        <strain evidence="12 13">NYU-BL-A3</strain>
    </source>
</reference>
<keyword evidence="8 11" id="KW-0119">Carbohydrate metabolism</keyword>
<comment type="function">
    <text evidence="9">Phosphorylase is an important allosteric enzyme in carbohydrate metabolism. Enzymes from different sources differ in their regulatory mechanisms and in their natural substrates. However, all known phosphorylases share catalytic and structural properties.</text>
</comment>
<evidence type="ECO:0000256" key="9">
    <source>
        <dbReference type="ARBA" id="ARBA00025174"/>
    </source>
</evidence>
<dbReference type="PROSITE" id="PS00102">
    <property type="entry name" value="PHOSPHORYLASE"/>
    <property type="match status" value="1"/>
</dbReference>
<dbReference type="Gene3D" id="3.40.50.2000">
    <property type="entry name" value="Glycogen Phosphorylase B"/>
    <property type="match status" value="2"/>
</dbReference>
<sequence>MNDYFSSKENFKRAYKDEISHSFGRNFEEAHPEEKYVALGKMITDYVNENWRETKNAVKEQRAKQLYYFSMEFLLGRLMTNNLMNLGVYDVVRDGLEELGINIHDVEMMEQDPGLGNGGLGRLAACFLDSLASLNLPGNGNCIRYHYGLFRQEIVNCQQVEKPDCWLKLGNVWEVWKPYHAVRVKFGGQLNAYMDNNGKFHSAHVPDFAVKAVPYDMPVVGYHTTTTNTLRLWDAELDEESVPGGQLTKYLNDVSELTVNVYPDDSTNEGKELRLRQQYFFVCAGVDQIIRTHLLEYPTLDNLGEKVAIQLNDTHPVLVIPELMRVLMDDYDYSWDHAWAIVKETVAYTNHTVMAEAMEKWDQKMVRRLLPRVYMIIEEIERRFRYEVNHAGRGNDFYQMSILKDNQVHMANLAVVGSHSVNGVAKLHSQILVDDVLSTFASFYPEKFNNKTNGITHRRWLVYSNPQLTHLLEKTIGDGFIKHPEELSRLMDYVDNPEVQNEFMQVKRERKEILAAWVKENLGIEVNVDSIFDCQSKRLHAYKRQLLNIFHIIYLYLKMKQDPGFRIYPRTFFFSAKAAPSYNLAKEIIKLINMVAEKVNNDPEISQYLKVVFIPNYSVSIAELLINAADVSEQISTAGKEASGTGNMKYMMNGALTIGTLDGANVEIVEQVGYENAKIFGLRVEDVNIMRRENSYDVWSYYNSDSRIRMVVESLRNGTFSSNPNEFQLIYNDLMLNRDEFFVLADFAAYCKAQEDVQSWYENRPAWARAMLINIAKSGYFSSDRTIQEYADHIWGLKPLDFDSKDEK</sequence>
<keyword evidence="13" id="KW-1185">Reference proteome</keyword>
<keyword evidence="7 10" id="KW-0663">Pyridoxal phosphate</keyword>
<dbReference type="PANTHER" id="PTHR11468:SF3">
    <property type="entry name" value="GLYCOGEN PHOSPHORYLASE, LIVER FORM"/>
    <property type="match status" value="1"/>
</dbReference>
<dbReference type="SUPFAM" id="SSF53756">
    <property type="entry name" value="UDP-Glycosyltransferase/glycogen phosphorylase"/>
    <property type="match status" value="1"/>
</dbReference>
<dbReference type="CDD" id="cd04300">
    <property type="entry name" value="GT35_Glycogen_Phosphorylase"/>
    <property type="match status" value="1"/>
</dbReference>
<evidence type="ECO:0000256" key="8">
    <source>
        <dbReference type="ARBA" id="ARBA00023277"/>
    </source>
</evidence>
<keyword evidence="4" id="KW-0021">Allosteric enzyme</keyword>
<evidence type="ECO:0000256" key="1">
    <source>
        <dbReference type="ARBA" id="ARBA00001275"/>
    </source>
</evidence>
<name>A0A1U7NIH4_9FIRM</name>
<dbReference type="InterPro" id="IPR011833">
    <property type="entry name" value="Glycg_phsphrylas"/>
</dbReference>
<comment type="similarity">
    <text evidence="3 11">Belongs to the glycogen phosphorylase family.</text>
</comment>
<dbReference type="GO" id="GO:0030170">
    <property type="term" value="F:pyridoxal phosphate binding"/>
    <property type="evidence" value="ECO:0007669"/>
    <property type="project" value="InterPro"/>
</dbReference>
<evidence type="ECO:0000256" key="7">
    <source>
        <dbReference type="ARBA" id="ARBA00022898"/>
    </source>
</evidence>
<dbReference type="Pfam" id="PF00343">
    <property type="entry name" value="Phosphorylase"/>
    <property type="match status" value="1"/>
</dbReference>
<evidence type="ECO:0000313" key="12">
    <source>
        <dbReference type="EMBL" id="OLU42328.1"/>
    </source>
</evidence>
<dbReference type="AlphaFoldDB" id="A0A1U7NIH4"/>
<evidence type="ECO:0000256" key="2">
    <source>
        <dbReference type="ARBA" id="ARBA00001933"/>
    </source>
</evidence>
<dbReference type="EMBL" id="MPJW01000061">
    <property type="protein sequence ID" value="OLU42328.1"/>
    <property type="molecule type" value="Genomic_DNA"/>
</dbReference>